<proteinExistence type="predicted"/>
<accession>A0A6A6TTD8</accession>
<organism evidence="2 3">
    <name type="scientific">Microthyrium microscopicum</name>
    <dbReference type="NCBI Taxonomy" id="703497"/>
    <lineage>
        <taxon>Eukaryota</taxon>
        <taxon>Fungi</taxon>
        <taxon>Dikarya</taxon>
        <taxon>Ascomycota</taxon>
        <taxon>Pezizomycotina</taxon>
        <taxon>Dothideomycetes</taxon>
        <taxon>Dothideomycetes incertae sedis</taxon>
        <taxon>Microthyriales</taxon>
        <taxon>Microthyriaceae</taxon>
        <taxon>Microthyrium</taxon>
    </lineage>
</organism>
<dbReference type="AlphaFoldDB" id="A0A6A6TTD8"/>
<keyword evidence="3" id="KW-1185">Reference proteome</keyword>
<gene>
    <name evidence="2" type="ORF">BT63DRAFT_124626</name>
</gene>
<dbReference type="EMBL" id="MU004246">
    <property type="protein sequence ID" value="KAF2663325.1"/>
    <property type="molecule type" value="Genomic_DNA"/>
</dbReference>
<feature type="compositionally biased region" description="Polar residues" evidence="1">
    <location>
        <begin position="21"/>
        <end position="31"/>
    </location>
</feature>
<feature type="region of interest" description="Disordered" evidence="1">
    <location>
        <begin position="1"/>
        <end position="79"/>
    </location>
</feature>
<sequence>MANNKQHCNPVVEADRAINPISKQKSRISSQTKEDAQSQARVADQSRKPEIKELDSQATESHDNKVDSENGEEPSDRCPMAQQSVDRAYAWMKMGFTIGSRLDRLTWGQIEHLFIDIADMLDLLDYLANNPVTKDTARNERLQTQGSKAAYELPELVERVMERFDELQRRSEKLQETLRKRGSWRRQGKRPKREDKEIRKEWKEITRAVRQVNMDASSLLHDMTEMVPPRYLEVYGVGGGYTGLLNAPDEETWEAWYDFWALVVGESRVRFNTKIEVRE</sequence>
<protein>
    <submittedName>
        <fullName evidence="2">Uncharacterized protein</fullName>
    </submittedName>
</protein>
<feature type="region of interest" description="Disordered" evidence="1">
    <location>
        <begin position="178"/>
        <end position="197"/>
    </location>
</feature>
<reference evidence="2" key="1">
    <citation type="journal article" date="2020" name="Stud. Mycol.">
        <title>101 Dothideomycetes genomes: a test case for predicting lifestyles and emergence of pathogens.</title>
        <authorList>
            <person name="Haridas S."/>
            <person name="Albert R."/>
            <person name="Binder M."/>
            <person name="Bloem J."/>
            <person name="Labutti K."/>
            <person name="Salamov A."/>
            <person name="Andreopoulos B."/>
            <person name="Baker S."/>
            <person name="Barry K."/>
            <person name="Bills G."/>
            <person name="Bluhm B."/>
            <person name="Cannon C."/>
            <person name="Castanera R."/>
            <person name="Culley D."/>
            <person name="Daum C."/>
            <person name="Ezra D."/>
            <person name="Gonzalez J."/>
            <person name="Henrissat B."/>
            <person name="Kuo A."/>
            <person name="Liang C."/>
            <person name="Lipzen A."/>
            <person name="Lutzoni F."/>
            <person name="Magnuson J."/>
            <person name="Mondo S."/>
            <person name="Nolan M."/>
            <person name="Ohm R."/>
            <person name="Pangilinan J."/>
            <person name="Park H.-J."/>
            <person name="Ramirez L."/>
            <person name="Alfaro M."/>
            <person name="Sun H."/>
            <person name="Tritt A."/>
            <person name="Yoshinaga Y."/>
            <person name="Zwiers L.-H."/>
            <person name="Turgeon B."/>
            <person name="Goodwin S."/>
            <person name="Spatafora J."/>
            <person name="Crous P."/>
            <person name="Grigoriev I."/>
        </authorList>
    </citation>
    <scope>NUCLEOTIDE SEQUENCE</scope>
    <source>
        <strain evidence="2">CBS 115976</strain>
    </source>
</reference>
<evidence type="ECO:0000256" key="1">
    <source>
        <dbReference type="SAM" id="MobiDB-lite"/>
    </source>
</evidence>
<feature type="compositionally biased region" description="Basic residues" evidence="1">
    <location>
        <begin position="180"/>
        <end position="191"/>
    </location>
</feature>
<dbReference type="Proteomes" id="UP000799302">
    <property type="component" value="Unassembled WGS sequence"/>
</dbReference>
<evidence type="ECO:0000313" key="2">
    <source>
        <dbReference type="EMBL" id="KAF2663325.1"/>
    </source>
</evidence>
<feature type="compositionally biased region" description="Basic and acidic residues" evidence="1">
    <location>
        <begin position="44"/>
        <end position="68"/>
    </location>
</feature>
<name>A0A6A6TTD8_9PEZI</name>
<evidence type="ECO:0000313" key="3">
    <source>
        <dbReference type="Proteomes" id="UP000799302"/>
    </source>
</evidence>